<dbReference type="InterPro" id="IPR041588">
    <property type="entry name" value="Integrase_H2C2"/>
</dbReference>
<dbReference type="PaxDb" id="4097-A0A1S3XAZ2"/>
<dbReference type="InterPro" id="IPR043128">
    <property type="entry name" value="Rev_trsase/Diguanyl_cyclase"/>
</dbReference>
<name>A0A1S3XAZ2_TOBAC</name>
<dbReference type="AlphaFoldDB" id="A0A1S3XAZ2"/>
<evidence type="ECO:0008006" key="4">
    <source>
        <dbReference type="Google" id="ProtNLM"/>
    </source>
</evidence>
<sequence length="223" mass="25395">MVSNHRMEINPDKIKAIEDITLVDNVKVVQRMTGHIAALGRIISRSSDKSHRFFSLLKKMNNFSWTPECQQALEELKRYQSRPPLLYTPKADEQLYLYLVVSEVGVSGLLVREDEDPKESRDPGTKAARFSLVEGTLFRRTFDGPLARGLGLGDTEYALREVHEGTCGNNLAVDSLAQKLIRAGYYWTKMEKDAKDFVQKCDDCQRHTPMIHQPGELLHSVLF</sequence>
<dbReference type="SUPFAM" id="SSF56672">
    <property type="entry name" value="DNA/RNA polymerases"/>
    <property type="match status" value="1"/>
</dbReference>
<dbReference type="Gene3D" id="1.10.340.70">
    <property type="match status" value="1"/>
</dbReference>
<dbReference type="Gene3D" id="3.30.70.270">
    <property type="match status" value="1"/>
</dbReference>
<proteinExistence type="predicted"/>
<reference evidence="3" key="1">
    <citation type="submission" date="2025-08" db="UniProtKB">
        <authorList>
            <consortium name="RefSeq"/>
        </authorList>
    </citation>
    <scope>IDENTIFICATION</scope>
</reference>
<dbReference type="PANTHER" id="PTHR48475">
    <property type="entry name" value="RIBONUCLEASE H"/>
    <property type="match status" value="1"/>
</dbReference>
<dbReference type="Pfam" id="PF17921">
    <property type="entry name" value="Integrase_H2C2"/>
    <property type="match status" value="1"/>
</dbReference>
<dbReference type="RefSeq" id="XP_016436984.1">
    <property type="nucleotide sequence ID" value="XM_016581498.1"/>
</dbReference>
<dbReference type="PANTHER" id="PTHR48475:SF1">
    <property type="entry name" value="RNASE H TYPE-1 DOMAIN-CONTAINING PROTEIN"/>
    <property type="match status" value="1"/>
</dbReference>
<gene>
    <name evidence="3" type="primary">LOC107763076</name>
</gene>
<dbReference type="InterPro" id="IPR041577">
    <property type="entry name" value="RT_RNaseH_2"/>
</dbReference>
<protein>
    <recommendedName>
        <fullName evidence="4">Protein NYNRIN-like</fullName>
    </recommendedName>
</protein>
<dbReference type="InterPro" id="IPR043502">
    <property type="entry name" value="DNA/RNA_pol_sf"/>
</dbReference>
<evidence type="ECO:0000313" key="3">
    <source>
        <dbReference type="RefSeq" id="XP_016436984.1"/>
    </source>
</evidence>
<evidence type="ECO:0000259" key="2">
    <source>
        <dbReference type="Pfam" id="PF17921"/>
    </source>
</evidence>
<feature type="domain" description="Reverse transcriptase/retrotransposon-derived protein RNase H-like" evidence="1">
    <location>
        <begin position="65"/>
        <end position="118"/>
    </location>
</feature>
<dbReference type="OMA" id="RISCTIV"/>
<dbReference type="OrthoDB" id="1303608at2759"/>
<feature type="domain" description="Integrase zinc-binding" evidence="2">
    <location>
        <begin position="159"/>
        <end position="208"/>
    </location>
</feature>
<dbReference type="KEGG" id="nta:107763076"/>
<dbReference type="Pfam" id="PF17919">
    <property type="entry name" value="RT_RNaseH_2"/>
    <property type="match status" value="1"/>
</dbReference>
<evidence type="ECO:0000259" key="1">
    <source>
        <dbReference type="Pfam" id="PF17919"/>
    </source>
</evidence>
<accession>A0A1S3XAZ2</accession>
<organism evidence="3">
    <name type="scientific">Nicotiana tabacum</name>
    <name type="common">Common tobacco</name>
    <dbReference type="NCBI Taxonomy" id="4097"/>
    <lineage>
        <taxon>Eukaryota</taxon>
        <taxon>Viridiplantae</taxon>
        <taxon>Streptophyta</taxon>
        <taxon>Embryophyta</taxon>
        <taxon>Tracheophyta</taxon>
        <taxon>Spermatophyta</taxon>
        <taxon>Magnoliopsida</taxon>
        <taxon>eudicotyledons</taxon>
        <taxon>Gunneridae</taxon>
        <taxon>Pentapetalae</taxon>
        <taxon>asterids</taxon>
        <taxon>lamiids</taxon>
        <taxon>Solanales</taxon>
        <taxon>Solanaceae</taxon>
        <taxon>Nicotianoideae</taxon>
        <taxon>Nicotianeae</taxon>
        <taxon>Nicotiana</taxon>
    </lineage>
</organism>